<proteinExistence type="predicted"/>
<dbReference type="Pfam" id="PF00488">
    <property type="entry name" value="MutS_V"/>
    <property type="match status" value="1"/>
</dbReference>
<dbReference type="InterPro" id="IPR000432">
    <property type="entry name" value="DNA_mismatch_repair_MutS_C"/>
</dbReference>
<dbReference type="Gene3D" id="3.40.50.300">
    <property type="entry name" value="P-loop containing nucleotide triphosphate hydrolases"/>
    <property type="match status" value="1"/>
</dbReference>
<name>A0ABR3IZ03_9AGAR</name>
<feature type="domain" description="DNA mismatch repair proteins mutS family" evidence="4">
    <location>
        <begin position="5"/>
        <end position="53"/>
    </location>
</feature>
<dbReference type="Proteomes" id="UP001556367">
    <property type="component" value="Unassembled WGS sequence"/>
</dbReference>
<dbReference type="SUPFAM" id="SSF52540">
    <property type="entry name" value="P-loop containing nucleoside triphosphate hydrolases"/>
    <property type="match status" value="1"/>
</dbReference>
<evidence type="ECO:0000259" key="4">
    <source>
        <dbReference type="Pfam" id="PF00488"/>
    </source>
</evidence>
<dbReference type="InterPro" id="IPR045076">
    <property type="entry name" value="MutS"/>
</dbReference>
<evidence type="ECO:0000256" key="3">
    <source>
        <dbReference type="ARBA" id="ARBA00023125"/>
    </source>
</evidence>
<protein>
    <recommendedName>
        <fullName evidence="4">DNA mismatch repair proteins mutS family domain-containing protein</fullName>
    </recommendedName>
</protein>
<comment type="caution">
    <text evidence="5">The sequence shown here is derived from an EMBL/GenBank/DDBJ whole genome shotgun (WGS) entry which is preliminary data.</text>
</comment>
<reference evidence="6" key="1">
    <citation type="submission" date="2024-06" db="EMBL/GenBank/DDBJ databases">
        <title>Multi-omics analyses provide insights into the biosynthesis of the anticancer antibiotic pleurotin in Hohenbuehelia grisea.</title>
        <authorList>
            <person name="Weaver J.A."/>
            <person name="Alberti F."/>
        </authorList>
    </citation>
    <scope>NUCLEOTIDE SEQUENCE [LARGE SCALE GENOMIC DNA]</scope>
    <source>
        <strain evidence="6">T-177</strain>
    </source>
</reference>
<organism evidence="5 6">
    <name type="scientific">Hohenbuehelia grisea</name>
    <dbReference type="NCBI Taxonomy" id="104357"/>
    <lineage>
        <taxon>Eukaryota</taxon>
        <taxon>Fungi</taxon>
        <taxon>Dikarya</taxon>
        <taxon>Basidiomycota</taxon>
        <taxon>Agaricomycotina</taxon>
        <taxon>Agaricomycetes</taxon>
        <taxon>Agaricomycetidae</taxon>
        <taxon>Agaricales</taxon>
        <taxon>Pleurotineae</taxon>
        <taxon>Pleurotaceae</taxon>
        <taxon>Hohenbuehelia</taxon>
    </lineage>
</organism>
<evidence type="ECO:0000313" key="5">
    <source>
        <dbReference type="EMBL" id="KAL0948504.1"/>
    </source>
</evidence>
<evidence type="ECO:0000313" key="6">
    <source>
        <dbReference type="Proteomes" id="UP001556367"/>
    </source>
</evidence>
<keyword evidence="6" id="KW-1185">Reference proteome</keyword>
<dbReference type="PANTHER" id="PTHR11361">
    <property type="entry name" value="DNA MISMATCH REPAIR PROTEIN MUTS FAMILY MEMBER"/>
    <property type="match status" value="1"/>
</dbReference>
<evidence type="ECO:0000256" key="2">
    <source>
        <dbReference type="ARBA" id="ARBA00022840"/>
    </source>
</evidence>
<dbReference type="PANTHER" id="PTHR11361:SF35">
    <property type="entry name" value="DNA MISMATCH REPAIR PROTEIN MSH2"/>
    <property type="match status" value="1"/>
</dbReference>
<keyword evidence="2" id="KW-0067">ATP-binding</keyword>
<keyword evidence="1" id="KW-0547">Nucleotide-binding</keyword>
<dbReference type="EMBL" id="JASNQZ010000014">
    <property type="protein sequence ID" value="KAL0948504.1"/>
    <property type="molecule type" value="Genomic_DNA"/>
</dbReference>
<gene>
    <name evidence="5" type="ORF">HGRIS_011066</name>
</gene>
<sequence length="144" mass="15641">MSRVLFDSVLCRVGAGDNQLKRTPTFMAEMLATASIMRLASNQSLILMDELRRRLLANTSIKERFQFHSLARRSACDAPAHCENFITSGLPKDHLLGMHVVTEVIVCPGYFMFLSEQTTGTLKLDLQASSPIIGAAVGVEAGGG</sequence>
<accession>A0ABR3IZ03</accession>
<evidence type="ECO:0000256" key="1">
    <source>
        <dbReference type="ARBA" id="ARBA00022741"/>
    </source>
</evidence>
<dbReference type="InterPro" id="IPR027417">
    <property type="entry name" value="P-loop_NTPase"/>
</dbReference>
<keyword evidence="3" id="KW-0238">DNA-binding</keyword>